<dbReference type="InterPro" id="IPR000907">
    <property type="entry name" value="LipOase"/>
</dbReference>
<dbReference type="GO" id="GO:0034440">
    <property type="term" value="P:lipid oxidation"/>
    <property type="evidence" value="ECO:0007669"/>
    <property type="project" value="InterPro"/>
</dbReference>
<comment type="caution">
    <text evidence="5">The sequence shown here is derived from an EMBL/GenBank/DDBJ whole genome shotgun (WGS) entry which is preliminary data.</text>
</comment>
<dbReference type="GO" id="GO:0020037">
    <property type="term" value="F:heme binding"/>
    <property type="evidence" value="ECO:0007669"/>
    <property type="project" value="InterPro"/>
</dbReference>
<keyword evidence="3" id="KW-0560">Oxidoreductase</keyword>
<dbReference type="Pfam" id="PF00305">
    <property type="entry name" value="Lipoxygenase"/>
    <property type="match status" value="1"/>
</dbReference>
<dbReference type="Proteomes" id="UP000481153">
    <property type="component" value="Unassembled WGS sequence"/>
</dbReference>
<dbReference type="GO" id="GO:0016702">
    <property type="term" value="F:oxidoreductase activity, acting on single donors with incorporation of molecular oxygen, incorporation of two atoms of oxygen"/>
    <property type="evidence" value="ECO:0007669"/>
    <property type="project" value="InterPro"/>
</dbReference>
<dbReference type="GO" id="GO:0016705">
    <property type="term" value="F:oxidoreductase activity, acting on paired donors, with incorporation or reduction of molecular oxygen"/>
    <property type="evidence" value="ECO:0007669"/>
    <property type="project" value="InterPro"/>
</dbReference>
<keyword evidence="1" id="KW-0479">Metal-binding</keyword>
<sequence>MGAQESKHIGVVQLRSSLDGDYGVVQNALKEKQTVFGFFGPSAHSTFHTKLADGSIVHNEAWPVGFVKLFGPILPTLDGPLYKIRASLLARALNPAQYIDVVRTIFHDEHAAWAAHGGQIPLAANSKLLALKIFSAVVLGLDDDAFHQPEVAPLIAKFQDALRDSTKVVSDEAKSLKKRIVDALVHPAIESSHDRIAHESNQTHRSAVDFLVATKQLEHEVLEAELFYLLVFTLPRLERLLIHSISAYLAFPHTRKLLTQAKDDYVAKYSTQEARWSNLTDTGYIRQFVQEVTRYYVAGSATYEFGRTTRTIEEPFQYTIPKGSLVVAGIAQDSPDQGVFDPTRFAAGNATKPLDSIDAELIDVVGVGAFVSLLDFEWTMAKGQNVLDPTKGQLLAVGFKYRTSTAFDAPEAKPWMTLTLEGVPQDVSSVETLPAFFSDRRLDFWTHSMIQLVAVSLSTPTRLTTAAIHPPKRKVPLRKVQPGSAKILVPVDDEDLEGDNWLSLRALAVMRNVCPFVDNFDDDWAPGEDKEEYVRSKVGDLLPVSLVNWSDKYSDRALSLLAFAGMGQHIVTKLPAAHDDGSYYGLLLNFLDSIEVRPGFAKYGADAFFDKAGQIVKIVRGGVTYRPNDDAWEYVKACFRGSLLVKVTAIDHLLGVHCTASNYLTTANREQLSPDHPIRRLIKPFTFRTVVVNHDATWTLFTDRGFLHRATAFTSRGFDQTWEYGLTHFKFETIPERLARQNIDTVVTPFAQDGLDFWNVLHAFVSDYVDLYFATDADVVADAELRAFWQFLTTTPGWQHRQLGLASLKDVITQGFMWVTALHNYIGGVGEYIMDPEFCPSAWLEGEIGSRPGPAVRTAIILSATNLTMPSILEDFSHIMLDDKAKQLCHRFSNDMMALADIIQARNRERDHPFTSFDPATVELSVSF</sequence>
<dbReference type="PROSITE" id="PS51393">
    <property type="entry name" value="LIPOXYGENASE_3"/>
    <property type="match status" value="1"/>
</dbReference>
<dbReference type="InterPro" id="IPR036226">
    <property type="entry name" value="LipOase_C_sf"/>
</dbReference>
<dbReference type="EMBL" id="VJMJ01000304">
    <property type="protein sequence ID" value="KAF0723536.1"/>
    <property type="molecule type" value="Genomic_DNA"/>
</dbReference>
<protein>
    <recommendedName>
        <fullName evidence="4">Lipoxygenase domain-containing protein</fullName>
    </recommendedName>
</protein>
<dbReference type="VEuPathDB" id="FungiDB:AeMF1_013828"/>
<evidence type="ECO:0000313" key="6">
    <source>
        <dbReference type="Proteomes" id="UP000481153"/>
    </source>
</evidence>
<dbReference type="InterPro" id="IPR013819">
    <property type="entry name" value="LipOase_C"/>
</dbReference>
<dbReference type="InterPro" id="IPR036396">
    <property type="entry name" value="Cyt_P450_sf"/>
</dbReference>
<dbReference type="GO" id="GO:0004497">
    <property type="term" value="F:monooxygenase activity"/>
    <property type="evidence" value="ECO:0007669"/>
    <property type="project" value="InterPro"/>
</dbReference>
<feature type="domain" description="Lipoxygenase" evidence="4">
    <location>
        <begin position="631"/>
        <end position="794"/>
    </location>
</feature>
<evidence type="ECO:0000256" key="1">
    <source>
        <dbReference type="ARBA" id="ARBA00022723"/>
    </source>
</evidence>
<dbReference type="SUPFAM" id="SSF48484">
    <property type="entry name" value="Lipoxigenase"/>
    <property type="match status" value="1"/>
</dbReference>
<keyword evidence="6" id="KW-1185">Reference proteome</keyword>
<evidence type="ECO:0000313" key="5">
    <source>
        <dbReference type="EMBL" id="KAF0723536.1"/>
    </source>
</evidence>
<dbReference type="SUPFAM" id="SSF48264">
    <property type="entry name" value="Cytochrome P450"/>
    <property type="match status" value="1"/>
</dbReference>
<evidence type="ECO:0000256" key="3">
    <source>
        <dbReference type="ARBA" id="ARBA00023002"/>
    </source>
</evidence>
<dbReference type="GO" id="GO:0005506">
    <property type="term" value="F:iron ion binding"/>
    <property type="evidence" value="ECO:0007669"/>
    <property type="project" value="InterPro"/>
</dbReference>
<evidence type="ECO:0000256" key="2">
    <source>
        <dbReference type="ARBA" id="ARBA00022964"/>
    </source>
</evidence>
<reference evidence="5 6" key="1">
    <citation type="submission" date="2019-07" db="EMBL/GenBank/DDBJ databases">
        <title>Genomics analysis of Aphanomyces spp. identifies a new class of oomycete effector associated with host adaptation.</title>
        <authorList>
            <person name="Gaulin E."/>
        </authorList>
    </citation>
    <scope>NUCLEOTIDE SEQUENCE [LARGE SCALE GENOMIC DNA]</scope>
    <source>
        <strain evidence="5 6">ATCC 201684</strain>
    </source>
</reference>
<evidence type="ECO:0000259" key="4">
    <source>
        <dbReference type="PROSITE" id="PS51393"/>
    </source>
</evidence>
<dbReference type="PANTHER" id="PTHR11771">
    <property type="entry name" value="LIPOXYGENASE"/>
    <property type="match status" value="1"/>
</dbReference>
<proteinExistence type="predicted"/>
<organism evidence="5 6">
    <name type="scientific">Aphanomyces euteiches</name>
    <dbReference type="NCBI Taxonomy" id="100861"/>
    <lineage>
        <taxon>Eukaryota</taxon>
        <taxon>Sar</taxon>
        <taxon>Stramenopiles</taxon>
        <taxon>Oomycota</taxon>
        <taxon>Saprolegniomycetes</taxon>
        <taxon>Saprolegniales</taxon>
        <taxon>Verrucalvaceae</taxon>
        <taxon>Aphanomyces</taxon>
    </lineage>
</organism>
<keyword evidence="2" id="KW-0223">Dioxygenase</keyword>
<accession>A0A6G0W8V4</accession>
<gene>
    <name evidence="5" type="ORF">Ae201684_017615</name>
</gene>
<dbReference type="Gene3D" id="1.10.630.10">
    <property type="entry name" value="Cytochrome P450"/>
    <property type="match status" value="1"/>
</dbReference>
<name>A0A6G0W8V4_9STRA</name>
<dbReference type="AlphaFoldDB" id="A0A6G0W8V4"/>
<dbReference type="Gene3D" id="1.20.245.10">
    <property type="entry name" value="Lipoxygenase-1, Domain 5"/>
    <property type="match status" value="1"/>
</dbReference>